<proteinExistence type="predicted"/>
<protein>
    <submittedName>
        <fullName evidence="1">Uncharacterized protein</fullName>
    </submittedName>
</protein>
<evidence type="ECO:0000313" key="1">
    <source>
        <dbReference type="EMBL" id="KAJ3475537.1"/>
    </source>
</evidence>
<dbReference type="Proteomes" id="UP001212997">
    <property type="component" value="Unassembled WGS sequence"/>
</dbReference>
<name>A0AAD5YAJ3_9APHY</name>
<accession>A0AAD5YAJ3</accession>
<keyword evidence="2" id="KW-1185">Reference proteome</keyword>
<organism evidence="1 2">
    <name type="scientific">Meripilus lineatus</name>
    <dbReference type="NCBI Taxonomy" id="2056292"/>
    <lineage>
        <taxon>Eukaryota</taxon>
        <taxon>Fungi</taxon>
        <taxon>Dikarya</taxon>
        <taxon>Basidiomycota</taxon>
        <taxon>Agaricomycotina</taxon>
        <taxon>Agaricomycetes</taxon>
        <taxon>Polyporales</taxon>
        <taxon>Meripilaceae</taxon>
        <taxon>Meripilus</taxon>
    </lineage>
</organism>
<reference evidence="1" key="1">
    <citation type="submission" date="2022-07" db="EMBL/GenBank/DDBJ databases">
        <title>Genome Sequence of Physisporinus lineatus.</title>
        <authorList>
            <person name="Buettner E."/>
        </authorList>
    </citation>
    <scope>NUCLEOTIDE SEQUENCE</scope>
    <source>
        <strain evidence="1">VT162</strain>
    </source>
</reference>
<sequence length="129" mass="14327">MIRTRTAFKLACRRDSNSVTQRGFICELVNELYSKSQATHGIQVLSLFGPSSSIVIFGPHGYQSLMFPPDEELISVVSGGYDSERGSRAVQWTNAAKLVSRSHRLPYNTLFAKVLSPDRCIEGAARFTQ</sequence>
<dbReference type="AlphaFoldDB" id="A0AAD5YAJ3"/>
<gene>
    <name evidence="1" type="ORF">NLI96_g11773</name>
</gene>
<dbReference type="EMBL" id="JANAWD010000839">
    <property type="protein sequence ID" value="KAJ3475537.1"/>
    <property type="molecule type" value="Genomic_DNA"/>
</dbReference>
<comment type="caution">
    <text evidence="1">The sequence shown here is derived from an EMBL/GenBank/DDBJ whole genome shotgun (WGS) entry which is preliminary data.</text>
</comment>
<evidence type="ECO:0000313" key="2">
    <source>
        <dbReference type="Proteomes" id="UP001212997"/>
    </source>
</evidence>